<protein>
    <recommendedName>
        <fullName evidence="1">Disks large homolog 5 N-terminal domain-containing protein</fullName>
    </recommendedName>
</protein>
<name>A0A1A6FV89_NEOLE</name>
<dbReference type="OrthoDB" id="9634935at2759"/>
<comment type="caution">
    <text evidence="2">The sequence shown here is derived from an EMBL/GenBank/DDBJ whole genome shotgun (WGS) entry which is preliminary data.</text>
</comment>
<feature type="domain" description="Disks large homolog 5 N-terminal" evidence="1">
    <location>
        <begin position="1"/>
        <end position="49"/>
    </location>
</feature>
<organism evidence="2 3">
    <name type="scientific">Neotoma lepida</name>
    <name type="common">Desert woodrat</name>
    <dbReference type="NCBI Taxonomy" id="56216"/>
    <lineage>
        <taxon>Eukaryota</taxon>
        <taxon>Metazoa</taxon>
        <taxon>Chordata</taxon>
        <taxon>Craniata</taxon>
        <taxon>Vertebrata</taxon>
        <taxon>Euteleostomi</taxon>
        <taxon>Mammalia</taxon>
        <taxon>Eutheria</taxon>
        <taxon>Euarchontoglires</taxon>
        <taxon>Glires</taxon>
        <taxon>Rodentia</taxon>
        <taxon>Myomorpha</taxon>
        <taxon>Muroidea</taxon>
        <taxon>Cricetidae</taxon>
        <taxon>Neotominae</taxon>
        <taxon>Neotoma</taxon>
    </lineage>
</organism>
<dbReference type="STRING" id="56216.A0A1A6FV89"/>
<evidence type="ECO:0000259" key="1">
    <source>
        <dbReference type="Pfam" id="PF04822"/>
    </source>
</evidence>
<keyword evidence="3" id="KW-1185">Reference proteome</keyword>
<dbReference type="Proteomes" id="UP000092124">
    <property type="component" value="Unassembled WGS sequence"/>
</dbReference>
<evidence type="ECO:0000313" key="2">
    <source>
        <dbReference type="EMBL" id="OBS57037.1"/>
    </source>
</evidence>
<dbReference type="InterPro" id="IPR006907">
    <property type="entry name" value="DLG5_N"/>
</dbReference>
<reference evidence="2 3" key="1">
    <citation type="submission" date="2016-06" db="EMBL/GenBank/DDBJ databases">
        <title>The Draft Genome Sequence and Annotation of the Desert Woodrat Neotoma lepida.</title>
        <authorList>
            <person name="Campbell M."/>
            <person name="Oakeson K.F."/>
            <person name="Yandell M."/>
            <person name="Halpert J.R."/>
            <person name="Dearing D."/>
        </authorList>
    </citation>
    <scope>NUCLEOTIDE SEQUENCE [LARGE SCALE GENOMIC DNA]</scope>
    <source>
        <strain evidence="2">417</strain>
        <tissue evidence="2">Liver</tissue>
    </source>
</reference>
<gene>
    <name evidence="2" type="ORF">A6R68_11838</name>
</gene>
<dbReference type="Pfam" id="PF04822">
    <property type="entry name" value="Takusan"/>
    <property type="match status" value="1"/>
</dbReference>
<proteinExistence type="predicted"/>
<dbReference type="EMBL" id="LZPO01117883">
    <property type="protein sequence ID" value="OBS57037.1"/>
    <property type="molecule type" value="Genomic_DNA"/>
</dbReference>
<sequence>MEPSSHPTVHTKKQVKREMERLTMELKLASQGNELRDRLIFITEGTVDKSYGPGVTRREIWTLHNT</sequence>
<accession>A0A1A6FV89</accession>
<evidence type="ECO:0000313" key="3">
    <source>
        <dbReference type="Proteomes" id="UP000092124"/>
    </source>
</evidence>
<dbReference type="AlphaFoldDB" id="A0A1A6FV89"/>